<gene>
    <name evidence="1" type="primary">jg26565</name>
    <name evidence="1" type="ORF">PAEG_LOCUS5494</name>
</gene>
<comment type="caution">
    <text evidence="1">The sequence shown here is derived from an EMBL/GenBank/DDBJ whole genome shotgun (WGS) entry which is preliminary data.</text>
</comment>
<organism evidence="1 2">
    <name type="scientific">Pararge aegeria aegeria</name>
    <dbReference type="NCBI Taxonomy" id="348720"/>
    <lineage>
        <taxon>Eukaryota</taxon>
        <taxon>Metazoa</taxon>
        <taxon>Ecdysozoa</taxon>
        <taxon>Arthropoda</taxon>
        <taxon>Hexapoda</taxon>
        <taxon>Insecta</taxon>
        <taxon>Pterygota</taxon>
        <taxon>Neoptera</taxon>
        <taxon>Endopterygota</taxon>
        <taxon>Lepidoptera</taxon>
        <taxon>Glossata</taxon>
        <taxon>Ditrysia</taxon>
        <taxon>Papilionoidea</taxon>
        <taxon>Nymphalidae</taxon>
        <taxon>Satyrinae</taxon>
        <taxon>Satyrini</taxon>
        <taxon>Parargina</taxon>
        <taxon>Pararge</taxon>
    </lineage>
</organism>
<protein>
    <submittedName>
        <fullName evidence="1">Jg26565 protein</fullName>
    </submittedName>
</protein>
<sequence length="77" mass="8212">VTLRCTTPLGLYVAGEILTDLNRKASVVRACEALRAAPTAGVNEDECLPDNVGQSKNDEGAATPHSVLLSCCYRDFM</sequence>
<name>A0A8S4QRW6_9NEOP</name>
<dbReference type="Proteomes" id="UP000838756">
    <property type="component" value="Unassembled WGS sequence"/>
</dbReference>
<evidence type="ECO:0000313" key="2">
    <source>
        <dbReference type="Proteomes" id="UP000838756"/>
    </source>
</evidence>
<evidence type="ECO:0000313" key="1">
    <source>
        <dbReference type="EMBL" id="CAH2217609.1"/>
    </source>
</evidence>
<reference evidence="1" key="1">
    <citation type="submission" date="2022-03" db="EMBL/GenBank/DDBJ databases">
        <authorList>
            <person name="Lindestad O."/>
        </authorList>
    </citation>
    <scope>NUCLEOTIDE SEQUENCE</scope>
</reference>
<proteinExistence type="predicted"/>
<dbReference type="EMBL" id="CAKXAJ010018306">
    <property type="protein sequence ID" value="CAH2217609.1"/>
    <property type="molecule type" value="Genomic_DNA"/>
</dbReference>
<accession>A0A8S4QRW6</accession>
<feature type="non-terminal residue" evidence="1">
    <location>
        <position position="1"/>
    </location>
</feature>
<dbReference type="AlphaFoldDB" id="A0A8S4QRW6"/>
<keyword evidence="2" id="KW-1185">Reference proteome</keyword>